<comment type="caution">
    <text evidence="1">The sequence shown here is derived from an EMBL/GenBank/DDBJ whole genome shotgun (WGS) entry which is preliminary data.</text>
</comment>
<organism evidence="1 2">
    <name type="scientific">Sporosarcina globispora</name>
    <name type="common">Bacillus globisporus</name>
    <dbReference type="NCBI Taxonomy" id="1459"/>
    <lineage>
        <taxon>Bacteria</taxon>
        <taxon>Bacillati</taxon>
        <taxon>Bacillota</taxon>
        <taxon>Bacilli</taxon>
        <taxon>Bacillales</taxon>
        <taxon>Caryophanaceae</taxon>
        <taxon>Sporosarcina</taxon>
    </lineage>
</organism>
<dbReference type="EMBL" id="LGUF01000007">
    <property type="protein sequence ID" value="KON87384.1"/>
    <property type="molecule type" value="Genomic_DNA"/>
</dbReference>
<sequence length="60" mass="6865">MITSGMLEELLENIDKPKQPDLIVEQKKNKYIAYFRKSPQRIGFGNSEVKALENLKSLLG</sequence>
<reference evidence="2" key="1">
    <citation type="submission" date="2015-07" db="EMBL/GenBank/DDBJ databases">
        <title>Fjat-10036 dsm4.</title>
        <authorList>
            <person name="Liu B."/>
            <person name="Wang J."/>
            <person name="Zhu Y."/>
            <person name="Liu G."/>
            <person name="Chen Q."/>
            <person name="Chen Z."/>
            <person name="Lan J."/>
            <person name="Che J."/>
            <person name="Ge C."/>
            <person name="Shi H."/>
            <person name="Pan Z."/>
            <person name="Liu X."/>
        </authorList>
    </citation>
    <scope>NUCLEOTIDE SEQUENCE [LARGE SCALE GENOMIC DNA]</scope>
    <source>
        <strain evidence="2">DSM 4</strain>
    </source>
</reference>
<accession>A0A0M0GC06</accession>
<dbReference type="STRING" id="1459.AF332_11475"/>
<gene>
    <name evidence="1" type="ORF">AF332_11475</name>
</gene>
<evidence type="ECO:0000313" key="1">
    <source>
        <dbReference type="EMBL" id="KON87384.1"/>
    </source>
</evidence>
<dbReference type="PATRIC" id="fig|1459.3.peg.2459"/>
<keyword evidence="2" id="KW-1185">Reference proteome</keyword>
<dbReference type="RefSeq" id="WP_053434732.1">
    <property type="nucleotide sequence ID" value="NZ_LGUF01000007.1"/>
</dbReference>
<evidence type="ECO:0000313" key="2">
    <source>
        <dbReference type="Proteomes" id="UP000037109"/>
    </source>
</evidence>
<dbReference type="Proteomes" id="UP000037109">
    <property type="component" value="Unassembled WGS sequence"/>
</dbReference>
<protein>
    <submittedName>
        <fullName evidence="1">Uncharacterized protein</fullName>
    </submittedName>
</protein>
<dbReference type="AlphaFoldDB" id="A0A0M0GC06"/>
<name>A0A0M0GC06_SPOGL</name>
<proteinExistence type="predicted"/>